<feature type="region of interest" description="Disordered" evidence="1">
    <location>
        <begin position="30"/>
        <end position="109"/>
    </location>
</feature>
<keyword evidence="2" id="KW-0732">Signal</keyword>
<evidence type="ECO:0000256" key="2">
    <source>
        <dbReference type="SAM" id="SignalP"/>
    </source>
</evidence>
<protein>
    <submittedName>
        <fullName evidence="3">Uncharacterized protein</fullName>
    </submittedName>
</protein>
<dbReference type="RefSeq" id="WP_114589650.1">
    <property type="nucleotide sequence ID" value="NZ_CP031165.1"/>
</dbReference>
<dbReference type="OrthoDB" id="9837977at2"/>
<evidence type="ECO:0000313" key="3">
    <source>
        <dbReference type="EMBL" id="AXV04747.1"/>
    </source>
</evidence>
<feature type="chain" id="PRO_5016750115" evidence="2">
    <location>
        <begin position="24"/>
        <end position="217"/>
    </location>
</feature>
<keyword evidence="4" id="KW-1185">Reference proteome</keyword>
<name>A0A346XRA0_9ACTN</name>
<dbReference type="Proteomes" id="UP000264006">
    <property type="component" value="Chromosome"/>
</dbReference>
<gene>
    <name evidence="3" type="ORF">DVS28_a0038</name>
</gene>
<proteinExistence type="predicted"/>
<dbReference type="EMBL" id="CP031165">
    <property type="protein sequence ID" value="AXV04747.1"/>
    <property type="molecule type" value="Genomic_DNA"/>
</dbReference>
<reference evidence="3 4" key="1">
    <citation type="submission" date="2018-09" db="EMBL/GenBank/DDBJ databases">
        <title>Complete genome sequence of Euzebya sp. DY32-46 isolated from seawater of Pacific Ocean.</title>
        <authorList>
            <person name="Xu L."/>
            <person name="Wu Y.-H."/>
            <person name="Xu X.-W."/>
        </authorList>
    </citation>
    <scope>NUCLEOTIDE SEQUENCE [LARGE SCALE GENOMIC DNA]</scope>
    <source>
        <strain evidence="3 4">DY32-46</strain>
    </source>
</reference>
<dbReference type="KEGG" id="euz:DVS28_a0038"/>
<evidence type="ECO:0000256" key="1">
    <source>
        <dbReference type="SAM" id="MobiDB-lite"/>
    </source>
</evidence>
<dbReference type="AlphaFoldDB" id="A0A346XRA0"/>
<feature type="signal peptide" evidence="2">
    <location>
        <begin position="1"/>
        <end position="23"/>
    </location>
</feature>
<sequence>MPTLTIPRLLLLSVLLLALTACADGTAVGAGGPADDDTASEAPIPVEPDGGIGDGAGAPGDSSAPIDDGPIPVEPDGGIGDGAGPPGPLAEPPSFGVSSETDSLSADPYASCWTTEDTGVCSDGAPTPMEYPLKADAQLVVTYEPGTVTAYAWPLDEADPAAEPADADRTELTVVEEHPGVNLIDVSTLEPGSYHLALSWAGEQGDAHTAVALAIER</sequence>
<evidence type="ECO:0000313" key="4">
    <source>
        <dbReference type="Proteomes" id="UP000264006"/>
    </source>
</evidence>
<organism evidence="3 4">
    <name type="scientific">Euzebya pacifica</name>
    <dbReference type="NCBI Taxonomy" id="1608957"/>
    <lineage>
        <taxon>Bacteria</taxon>
        <taxon>Bacillati</taxon>
        <taxon>Actinomycetota</taxon>
        <taxon>Nitriliruptoria</taxon>
        <taxon>Euzebyales</taxon>
    </lineage>
</organism>
<accession>A0A346XRA0</accession>